<keyword evidence="2 4" id="KW-0238">DNA-binding</keyword>
<keyword evidence="1" id="KW-0805">Transcription regulation</keyword>
<dbReference type="InterPro" id="IPR011075">
    <property type="entry name" value="TetR_C"/>
</dbReference>
<feature type="DNA-binding region" description="H-T-H motif" evidence="4">
    <location>
        <begin position="44"/>
        <end position="63"/>
    </location>
</feature>
<dbReference type="PROSITE" id="PS50977">
    <property type="entry name" value="HTH_TETR_2"/>
    <property type="match status" value="1"/>
</dbReference>
<dbReference type="InterPro" id="IPR050109">
    <property type="entry name" value="HTH-type_TetR-like_transc_reg"/>
</dbReference>
<dbReference type="Gene3D" id="1.10.10.60">
    <property type="entry name" value="Homeodomain-like"/>
    <property type="match status" value="1"/>
</dbReference>
<dbReference type="PANTHER" id="PTHR30055">
    <property type="entry name" value="HTH-TYPE TRANSCRIPTIONAL REGULATOR RUTR"/>
    <property type="match status" value="1"/>
</dbReference>
<evidence type="ECO:0000313" key="7">
    <source>
        <dbReference type="Proteomes" id="UP000319210"/>
    </source>
</evidence>
<dbReference type="Proteomes" id="UP000319210">
    <property type="component" value="Unassembled WGS sequence"/>
</dbReference>
<reference evidence="6 7" key="1">
    <citation type="submission" date="2019-06" db="EMBL/GenBank/DDBJ databases">
        <title>Whole genome shotgun sequence of Streptomyces cacaoi subsp. cacaoi NBRC 12748.</title>
        <authorList>
            <person name="Hosoyama A."/>
            <person name="Uohara A."/>
            <person name="Ohji S."/>
            <person name="Ichikawa N."/>
        </authorList>
    </citation>
    <scope>NUCLEOTIDE SEQUENCE [LARGE SCALE GENOMIC DNA]</scope>
    <source>
        <strain evidence="6 7">NBRC 12748</strain>
    </source>
</reference>
<evidence type="ECO:0000259" key="5">
    <source>
        <dbReference type="PROSITE" id="PS50977"/>
    </source>
</evidence>
<dbReference type="InterPro" id="IPR009057">
    <property type="entry name" value="Homeodomain-like_sf"/>
</dbReference>
<dbReference type="PRINTS" id="PR00455">
    <property type="entry name" value="HTHTETR"/>
</dbReference>
<comment type="caution">
    <text evidence="6">The sequence shown here is derived from an EMBL/GenBank/DDBJ whole genome shotgun (WGS) entry which is preliminary data.</text>
</comment>
<evidence type="ECO:0000256" key="4">
    <source>
        <dbReference type="PROSITE-ProRule" id="PRU00335"/>
    </source>
</evidence>
<keyword evidence="3" id="KW-0804">Transcription</keyword>
<accession>A0A4Y3R0G3</accession>
<protein>
    <submittedName>
        <fullName evidence="6">Putative HTH-type transcriptional regulator YdeS</fullName>
    </submittedName>
</protein>
<evidence type="ECO:0000256" key="3">
    <source>
        <dbReference type="ARBA" id="ARBA00023163"/>
    </source>
</evidence>
<dbReference type="Pfam" id="PF00440">
    <property type="entry name" value="TetR_N"/>
    <property type="match status" value="1"/>
</dbReference>
<dbReference type="InterPro" id="IPR036271">
    <property type="entry name" value="Tet_transcr_reg_TetR-rel_C_sf"/>
</dbReference>
<dbReference type="Gene3D" id="1.10.357.10">
    <property type="entry name" value="Tetracycline Repressor, domain 2"/>
    <property type="match status" value="1"/>
</dbReference>
<dbReference type="SUPFAM" id="SSF48498">
    <property type="entry name" value="Tetracyclin repressor-like, C-terminal domain"/>
    <property type="match status" value="1"/>
</dbReference>
<dbReference type="GO" id="GO:0003700">
    <property type="term" value="F:DNA-binding transcription factor activity"/>
    <property type="evidence" value="ECO:0007669"/>
    <property type="project" value="TreeGrafter"/>
</dbReference>
<organism evidence="6 7">
    <name type="scientific">Streptomyces cacaoi</name>
    <dbReference type="NCBI Taxonomy" id="1898"/>
    <lineage>
        <taxon>Bacteria</taxon>
        <taxon>Bacillati</taxon>
        <taxon>Actinomycetota</taxon>
        <taxon>Actinomycetes</taxon>
        <taxon>Kitasatosporales</taxon>
        <taxon>Streptomycetaceae</taxon>
        <taxon>Streptomyces</taxon>
    </lineage>
</organism>
<evidence type="ECO:0000256" key="1">
    <source>
        <dbReference type="ARBA" id="ARBA00023015"/>
    </source>
</evidence>
<dbReference type="Pfam" id="PF16859">
    <property type="entry name" value="TetR_C_11"/>
    <property type="match status" value="1"/>
</dbReference>
<dbReference type="AlphaFoldDB" id="A0A4Y3R0G3"/>
<dbReference type="EMBL" id="BJMM01000017">
    <property type="protein sequence ID" value="GEB51031.1"/>
    <property type="molecule type" value="Genomic_DNA"/>
</dbReference>
<dbReference type="SUPFAM" id="SSF46689">
    <property type="entry name" value="Homeodomain-like"/>
    <property type="match status" value="1"/>
</dbReference>
<name>A0A4Y3R0G3_STRCI</name>
<evidence type="ECO:0000256" key="2">
    <source>
        <dbReference type="ARBA" id="ARBA00023125"/>
    </source>
</evidence>
<dbReference type="PANTHER" id="PTHR30055:SF148">
    <property type="entry name" value="TETR-FAMILY TRANSCRIPTIONAL REGULATOR"/>
    <property type="match status" value="1"/>
</dbReference>
<dbReference type="GO" id="GO:0000976">
    <property type="term" value="F:transcription cis-regulatory region binding"/>
    <property type="evidence" value="ECO:0007669"/>
    <property type="project" value="TreeGrafter"/>
</dbReference>
<keyword evidence="7" id="KW-1185">Reference proteome</keyword>
<gene>
    <name evidence="6" type="primary">ydeS</name>
    <name evidence="6" type="ORF">SCA03_35820</name>
</gene>
<sequence length="211" mass="22890">MGQKRILSPVSDERGQRMRDLEARERILSTTLRMLGALGYSRLSIGGIAQEAAVGKATIYRSWANKAALVLDAVRVQLPEVPVADIGDSKEEIVAVAETLAEIYGSPKVRLVLPALVSDAAADPDLGRRLREELIEQRKKQSVVVLDRAVERGALPQDTDISAVLDMWAGLMLFRSLFYSVSLDKQSVRNLVSATLASPPRTTSGDQPPAG</sequence>
<feature type="domain" description="HTH tetR-type" evidence="5">
    <location>
        <begin position="21"/>
        <end position="81"/>
    </location>
</feature>
<proteinExistence type="predicted"/>
<evidence type="ECO:0000313" key="6">
    <source>
        <dbReference type="EMBL" id="GEB51031.1"/>
    </source>
</evidence>
<dbReference type="InterPro" id="IPR001647">
    <property type="entry name" value="HTH_TetR"/>
</dbReference>